<evidence type="ECO:0000313" key="4">
    <source>
        <dbReference type="Proteomes" id="UP001649230"/>
    </source>
</evidence>
<dbReference type="InterPro" id="IPR008965">
    <property type="entry name" value="CBM2/CBM3_carb-bd_dom_sf"/>
</dbReference>
<protein>
    <submittedName>
        <fullName evidence="3">Ig-like domain-containing protein</fullName>
    </submittedName>
</protein>
<dbReference type="Gene3D" id="1.20.1270.90">
    <property type="entry name" value="AF1782-like"/>
    <property type="match status" value="1"/>
</dbReference>
<dbReference type="PROSITE" id="PS51766">
    <property type="entry name" value="DOCKERIN"/>
    <property type="match status" value="1"/>
</dbReference>
<dbReference type="Gene3D" id="1.10.1330.10">
    <property type="entry name" value="Dockerin domain"/>
    <property type="match status" value="1"/>
</dbReference>
<organism evidence="3 4">
    <name type="scientific">Paenibacillus hexagrammi</name>
    <dbReference type="NCBI Taxonomy" id="2908839"/>
    <lineage>
        <taxon>Bacteria</taxon>
        <taxon>Bacillati</taxon>
        <taxon>Bacillota</taxon>
        <taxon>Bacilli</taxon>
        <taxon>Bacillales</taxon>
        <taxon>Paenibacillaceae</taxon>
        <taxon>Paenibacillus</taxon>
    </lineage>
</organism>
<dbReference type="InterPro" id="IPR011081">
    <property type="entry name" value="Big_4"/>
</dbReference>
<dbReference type="Gene3D" id="2.60.120.260">
    <property type="entry name" value="Galactose-binding domain-like"/>
    <property type="match status" value="2"/>
</dbReference>
<sequence>MEYDFADERTVDSMDVYWYEDGVNVKPPVSYKLSYWNGSNFVEVPNPSGYGLATNQFNTTKFDMVSTKKLRLEVVADGSSATGIEEWKVYDPRTVSGIQGPVSVHTPVGTRAQLPNVLTANTVDGGTKEVPITWAYIPDSQYVSPRQFTVEGTTAESDARVQATIMVDPVEGQVYVNGLTATKAVTTAGHAPDLPSTVKASYTDGSYKDVHVTWETVDADQYKLPGQFTVKGTAEQTDLTASVTVIVTLDPAKPNLALKAAASATHAQGGANMYKYINDGVEPTSSRATPNYNNWPNFGTETAELTWSIPVTVNKMDVYWFADGNTGGVKAPVSSKVEYWNGSAYVDVPNAVGNGLALNQYNTTTFDAVTTTKLRLTFSGTGKEATGMEEWKVYEANPVESVPTINVETAAKAAPILPATVTAHYMDGTTQELAVTWDELQPIQYAAAGTFTVFGTVQGTDLPAQAVITVTRDAAASGLLTGPTSVRSGKEFVLTLALQDVTGEVLAQDATVTFDTYRFEYEGVDQSLLNGNFELVGEKAAPGTVRLILANTGDRSATVNGDLLKLRFRAKDTAASGSANFAISQLSIANASGEETALAGSGVSIMVNAIDTSALRALIAEAQSVYDASVEGSEAGQYPAGTKADLQSAIDRAAAIAVASDSTQEQITQAITDLQAALQTFKDSVNHTRQGDMNGDSRVSIGDLAIVAAAYGKTAADSDWAIYAKSDLNSDGKIDIEDLAALARFLFKE</sequence>
<dbReference type="SUPFAM" id="SSF49384">
    <property type="entry name" value="Carbohydrate-binding domain"/>
    <property type="match status" value="1"/>
</dbReference>
<dbReference type="EMBL" id="CP090978">
    <property type="protein sequence ID" value="UJF35478.1"/>
    <property type="molecule type" value="Genomic_DNA"/>
</dbReference>
<name>A0ABY3SNI5_9BACL</name>
<gene>
    <name evidence="3" type="ORF">L0M14_10455</name>
</gene>
<dbReference type="PROSITE" id="PS00018">
    <property type="entry name" value="EF_HAND_1"/>
    <property type="match status" value="1"/>
</dbReference>
<feature type="domain" description="EF-hand" evidence="1">
    <location>
        <begin position="721"/>
        <end position="749"/>
    </location>
</feature>
<dbReference type="Proteomes" id="UP001649230">
    <property type="component" value="Chromosome"/>
</dbReference>
<dbReference type="InterPro" id="IPR016134">
    <property type="entry name" value="Dockerin_dom"/>
</dbReference>
<dbReference type="Pfam" id="PF00404">
    <property type="entry name" value="Dockerin_1"/>
    <property type="match status" value="1"/>
</dbReference>
<evidence type="ECO:0000259" key="2">
    <source>
        <dbReference type="PROSITE" id="PS51766"/>
    </source>
</evidence>
<evidence type="ECO:0000259" key="1">
    <source>
        <dbReference type="PROSITE" id="PS50222"/>
    </source>
</evidence>
<dbReference type="InterPro" id="IPR002048">
    <property type="entry name" value="EF_hand_dom"/>
</dbReference>
<dbReference type="CDD" id="cd14254">
    <property type="entry name" value="Dockerin_II"/>
    <property type="match status" value="1"/>
</dbReference>
<dbReference type="InterPro" id="IPR002105">
    <property type="entry name" value="Dockerin_1_rpt"/>
</dbReference>
<dbReference type="CDD" id="cd08547">
    <property type="entry name" value="Type_II_cohesin"/>
    <property type="match status" value="1"/>
</dbReference>
<keyword evidence="4" id="KW-1185">Reference proteome</keyword>
<dbReference type="Pfam" id="PF00963">
    <property type="entry name" value="Cohesin"/>
    <property type="match status" value="1"/>
</dbReference>
<dbReference type="PROSITE" id="PS50222">
    <property type="entry name" value="EF_HAND_2"/>
    <property type="match status" value="1"/>
</dbReference>
<evidence type="ECO:0000313" key="3">
    <source>
        <dbReference type="EMBL" id="UJF35478.1"/>
    </source>
</evidence>
<dbReference type="InterPro" id="IPR036439">
    <property type="entry name" value="Dockerin_dom_sf"/>
</dbReference>
<dbReference type="SUPFAM" id="SSF63446">
    <property type="entry name" value="Type I dockerin domain"/>
    <property type="match status" value="1"/>
</dbReference>
<dbReference type="InterPro" id="IPR018247">
    <property type="entry name" value="EF_Hand_1_Ca_BS"/>
</dbReference>
<feature type="domain" description="Dockerin" evidence="2">
    <location>
        <begin position="686"/>
        <end position="749"/>
    </location>
</feature>
<reference evidence="3 4" key="1">
    <citation type="journal article" date="2024" name="Int. J. Syst. Evol. Microbiol.">
        <title>Paenibacillus hexagrammi sp. nov., a novel bacterium isolated from the gut content of Hexagrammos agrammus.</title>
        <authorList>
            <person name="Jung H.K."/>
            <person name="Kim D.G."/>
            <person name="Zin H."/>
            <person name="Park J."/>
            <person name="Jung H."/>
            <person name="Kim Y.O."/>
            <person name="Kong H.J."/>
            <person name="Kim J.W."/>
            <person name="Kim Y.S."/>
        </authorList>
    </citation>
    <scope>NUCLEOTIDE SEQUENCE [LARGE SCALE GENOMIC DNA]</scope>
    <source>
        <strain evidence="3 4">YPD9-1</strain>
    </source>
</reference>
<dbReference type="InterPro" id="IPR002102">
    <property type="entry name" value="Cohesin_dom"/>
</dbReference>
<proteinExistence type="predicted"/>
<dbReference type="RefSeq" id="WP_235122044.1">
    <property type="nucleotide sequence ID" value="NZ_CP090978.1"/>
</dbReference>
<accession>A0ABY3SNI5</accession>
<dbReference type="Pfam" id="PF07532">
    <property type="entry name" value="Big_4"/>
    <property type="match status" value="3"/>
</dbReference>
<dbReference type="Gene3D" id="2.60.40.680">
    <property type="match status" value="1"/>
</dbReference>